<keyword evidence="8" id="KW-0007">Acetylation</keyword>
<evidence type="ECO:0000256" key="13">
    <source>
        <dbReference type="PIRSR" id="PIRSR602717-51"/>
    </source>
</evidence>
<comment type="subcellular location">
    <subcellularLocation>
        <location evidence="1">Nucleus</location>
    </subcellularLocation>
</comment>
<dbReference type="Gene3D" id="3.40.630.30">
    <property type="match status" value="1"/>
</dbReference>
<reference evidence="15 16" key="1">
    <citation type="journal article" date="2019" name="Front. Genet.">
        <title>Whole-Genome Sequencing of the Opportunistic Yeast Pathogen Candida inconspicua Uncovers Its Hybrid Origin.</title>
        <authorList>
            <person name="Mixao V."/>
            <person name="Hansen A.P."/>
            <person name="Saus E."/>
            <person name="Boekhout T."/>
            <person name="Lass-Florl C."/>
            <person name="Gabaldon T."/>
        </authorList>
    </citation>
    <scope>NUCLEOTIDE SEQUENCE [LARGE SCALE GENOMIC DNA]</scope>
    <source>
        <strain evidence="15 16">CBS 180</strain>
    </source>
</reference>
<keyword evidence="10" id="KW-0804">Transcription</keyword>
<evidence type="ECO:0000256" key="10">
    <source>
        <dbReference type="ARBA" id="ARBA00023163"/>
    </source>
</evidence>
<dbReference type="GO" id="GO:0005634">
    <property type="term" value="C:nucleus"/>
    <property type="evidence" value="ECO:0007669"/>
    <property type="project" value="UniProtKB-SubCell"/>
</dbReference>
<dbReference type="GO" id="GO:0008270">
    <property type="term" value="F:zinc ion binding"/>
    <property type="evidence" value="ECO:0007669"/>
    <property type="project" value="UniProtKB-KW"/>
</dbReference>
<keyword evidence="11" id="KW-0539">Nucleus</keyword>
<dbReference type="GO" id="GO:0006355">
    <property type="term" value="P:regulation of DNA-templated transcription"/>
    <property type="evidence" value="ECO:0007669"/>
    <property type="project" value="InterPro"/>
</dbReference>
<dbReference type="PROSITE" id="PS51726">
    <property type="entry name" value="MYST_HAT"/>
    <property type="match status" value="1"/>
</dbReference>
<evidence type="ECO:0000256" key="3">
    <source>
        <dbReference type="ARBA" id="ARBA00013184"/>
    </source>
</evidence>
<dbReference type="GO" id="GO:0046972">
    <property type="term" value="F:histone H4K16 acetyltransferase activity"/>
    <property type="evidence" value="ECO:0007669"/>
    <property type="project" value="TreeGrafter"/>
</dbReference>
<evidence type="ECO:0000313" key="15">
    <source>
        <dbReference type="EMBL" id="TID28055.1"/>
    </source>
</evidence>
<evidence type="ECO:0000256" key="1">
    <source>
        <dbReference type="ARBA" id="ARBA00004123"/>
    </source>
</evidence>
<evidence type="ECO:0000256" key="6">
    <source>
        <dbReference type="ARBA" id="ARBA00022771"/>
    </source>
</evidence>
<name>A0A4T0X0W6_9ASCO</name>
<keyword evidence="5" id="KW-0479">Metal-binding</keyword>
<keyword evidence="16" id="KW-1185">Reference proteome</keyword>
<keyword evidence="6" id="KW-0863">Zinc-finger</keyword>
<comment type="similarity">
    <text evidence="2">Belongs to the MYST (SAS/MOZ) family.</text>
</comment>
<evidence type="ECO:0000256" key="2">
    <source>
        <dbReference type="ARBA" id="ARBA00010107"/>
    </source>
</evidence>
<dbReference type="Proteomes" id="UP000307173">
    <property type="component" value="Unassembled WGS sequence"/>
</dbReference>
<keyword evidence="4" id="KW-0808">Transferase</keyword>
<sequence>MSQVDDGCVECTFNARRSSNRQISDDQNNLMDAKKDTSEEYGFLNYRNVKRLRIGRYEFDTWFGNSAVFSEPMFNKSTSKYEVHLAYQDPKEQKKIGDKIKSYKDYVVEDEKPWIEVLYFCCYCFKFTDNKEEWECHQQSCKYQFLALGKVMYDFDNTVIRRISGFHHKLFCQCMCLLAKFFLDNKSIFYYVDNFDFYVIYKVVDDQLLPMGFYSRELLSWENNNLSCICVFPCYQKHHLGALLIDFSYALSKHENQVSGPEHPLSELGQIAYLKYWCRRIYEYLCNIGTSHTSLEIMSQSTGIRIHELLDALSFMGILYKIGKNKATHTFYSDHKIGLDNEDSVESEFHVYLDRIHLQSWIEQNMPDCLTNFKGLNSFGFKFHSTNPNR</sequence>
<dbReference type="AlphaFoldDB" id="A0A4T0X0W6"/>
<dbReference type="InterPro" id="IPR002717">
    <property type="entry name" value="HAT_MYST-type"/>
</dbReference>
<feature type="domain" description="MYST-type HAT" evidence="14">
    <location>
        <begin position="44"/>
        <end position="334"/>
    </location>
</feature>
<accession>A0A4T0X0W6</accession>
<dbReference type="GO" id="GO:0035267">
    <property type="term" value="C:NuA4 histone acetyltransferase complex"/>
    <property type="evidence" value="ECO:0007669"/>
    <property type="project" value="TreeGrafter"/>
</dbReference>
<evidence type="ECO:0000256" key="4">
    <source>
        <dbReference type="ARBA" id="ARBA00022679"/>
    </source>
</evidence>
<dbReference type="Pfam" id="PF01853">
    <property type="entry name" value="MOZ_SAS"/>
    <property type="match status" value="1"/>
</dbReference>
<dbReference type="EC" id="2.3.1.48" evidence="3"/>
<dbReference type="PANTHER" id="PTHR10615">
    <property type="entry name" value="HISTONE ACETYLTRANSFERASE"/>
    <property type="match status" value="1"/>
</dbReference>
<keyword evidence="7" id="KW-0862">Zinc</keyword>
<keyword evidence="12" id="KW-0012">Acyltransferase</keyword>
<evidence type="ECO:0000256" key="9">
    <source>
        <dbReference type="ARBA" id="ARBA00023015"/>
    </source>
</evidence>
<comment type="caution">
    <text evidence="15">The sequence shown here is derived from an EMBL/GenBank/DDBJ whole genome shotgun (WGS) entry which is preliminary data.</text>
</comment>
<feature type="active site" description="Proton donor/acceptor" evidence="13">
    <location>
        <position position="262"/>
    </location>
</feature>
<dbReference type="OrthoDB" id="787137at2759"/>
<gene>
    <name evidence="15" type="ORF">CANINC_002736</name>
</gene>
<keyword evidence="9" id="KW-0805">Transcription regulation</keyword>
<dbReference type="InterPro" id="IPR016181">
    <property type="entry name" value="Acyl_CoA_acyltransferase"/>
</dbReference>
<organism evidence="15 16">
    <name type="scientific">Pichia inconspicua</name>
    <dbReference type="NCBI Taxonomy" id="52247"/>
    <lineage>
        <taxon>Eukaryota</taxon>
        <taxon>Fungi</taxon>
        <taxon>Dikarya</taxon>
        <taxon>Ascomycota</taxon>
        <taxon>Saccharomycotina</taxon>
        <taxon>Pichiomycetes</taxon>
        <taxon>Pichiales</taxon>
        <taxon>Pichiaceae</taxon>
        <taxon>Pichia</taxon>
    </lineage>
</organism>
<dbReference type="InterPro" id="IPR050603">
    <property type="entry name" value="MYST_HAT"/>
</dbReference>
<evidence type="ECO:0000256" key="5">
    <source>
        <dbReference type="ARBA" id="ARBA00022723"/>
    </source>
</evidence>
<evidence type="ECO:0000256" key="11">
    <source>
        <dbReference type="ARBA" id="ARBA00023242"/>
    </source>
</evidence>
<evidence type="ECO:0000256" key="7">
    <source>
        <dbReference type="ARBA" id="ARBA00022833"/>
    </source>
</evidence>
<evidence type="ECO:0000256" key="8">
    <source>
        <dbReference type="ARBA" id="ARBA00022990"/>
    </source>
</evidence>
<dbReference type="InterPro" id="IPR036388">
    <property type="entry name" value="WH-like_DNA-bd_sf"/>
</dbReference>
<protein>
    <recommendedName>
        <fullName evidence="3">histone acetyltransferase</fullName>
        <ecNumber evidence="3">2.3.1.48</ecNumber>
    </recommendedName>
</protein>
<dbReference type="Gene3D" id="3.30.60.60">
    <property type="entry name" value="N-acetyl transferase-like"/>
    <property type="match status" value="1"/>
</dbReference>
<evidence type="ECO:0000256" key="12">
    <source>
        <dbReference type="ARBA" id="ARBA00023315"/>
    </source>
</evidence>
<dbReference type="STRING" id="52247.A0A4T0X0W6"/>
<dbReference type="Gene3D" id="1.10.10.10">
    <property type="entry name" value="Winged helix-like DNA-binding domain superfamily/Winged helix DNA-binding domain"/>
    <property type="match status" value="1"/>
</dbReference>
<dbReference type="SUPFAM" id="SSF55729">
    <property type="entry name" value="Acyl-CoA N-acyltransferases (Nat)"/>
    <property type="match status" value="1"/>
</dbReference>
<dbReference type="PANTHER" id="PTHR10615:SF219">
    <property type="entry name" value="HISTONE ACETYLTRANSFERASE KAT5"/>
    <property type="match status" value="1"/>
</dbReference>
<evidence type="ECO:0000313" key="16">
    <source>
        <dbReference type="Proteomes" id="UP000307173"/>
    </source>
</evidence>
<dbReference type="EMBL" id="SELW01000425">
    <property type="protein sequence ID" value="TID28055.1"/>
    <property type="molecule type" value="Genomic_DNA"/>
</dbReference>
<proteinExistence type="inferred from homology"/>
<evidence type="ECO:0000259" key="14">
    <source>
        <dbReference type="PROSITE" id="PS51726"/>
    </source>
</evidence>